<gene>
    <name evidence="2" type="ORF">KKJ01_16020</name>
</gene>
<dbReference type="InterPro" id="IPR005569">
    <property type="entry name" value="Arc_DNA-bd_dom"/>
</dbReference>
<evidence type="ECO:0000259" key="1">
    <source>
        <dbReference type="Pfam" id="PF03869"/>
    </source>
</evidence>
<organism evidence="2 3">
    <name type="scientific">Xenorhabdus bovienii</name>
    <name type="common">Xenorhabdus nematophila subsp. bovienii</name>
    <dbReference type="NCBI Taxonomy" id="40576"/>
    <lineage>
        <taxon>Bacteria</taxon>
        <taxon>Pseudomonadati</taxon>
        <taxon>Pseudomonadota</taxon>
        <taxon>Gammaproteobacteria</taxon>
        <taxon>Enterobacterales</taxon>
        <taxon>Morganellaceae</taxon>
        <taxon>Xenorhabdus</taxon>
    </lineage>
</organism>
<dbReference type="Proteomes" id="UP001222434">
    <property type="component" value="Unassembled WGS sequence"/>
</dbReference>
<dbReference type="EMBL" id="JAILSO010000069">
    <property type="protein sequence ID" value="MDE1479697.1"/>
    <property type="molecule type" value="Genomic_DNA"/>
</dbReference>
<dbReference type="Gene3D" id="1.10.1220.10">
    <property type="entry name" value="Met repressor-like"/>
    <property type="match status" value="1"/>
</dbReference>
<reference evidence="2" key="1">
    <citation type="submission" date="2021-08" db="EMBL/GenBank/DDBJ databases">
        <authorList>
            <person name="Papudeshi B."/>
            <person name="Bashey-Visser F."/>
        </authorList>
    </citation>
    <scope>NUCLEOTIDE SEQUENCE</scope>
    <source>
        <strain evidence="2">MC_266_E_2016</strain>
    </source>
</reference>
<dbReference type="RefSeq" id="WP_274713243.1">
    <property type="nucleotide sequence ID" value="NZ_JAILSL010000050.1"/>
</dbReference>
<keyword evidence="2" id="KW-0238">DNA-binding</keyword>
<proteinExistence type="predicted"/>
<dbReference type="SUPFAM" id="SSF47598">
    <property type="entry name" value="Ribbon-helix-helix"/>
    <property type="match status" value="1"/>
</dbReference>
<evidence type="ECO:0000313" key="2">
    <source>
        <dbReference type="EMBL" id="MDE1479697.1"/>
    </source>
</evidence>
<dbReference type="GO" id="GO:0043565">
    <property type="term" value="F:sequence-specific DNA binding"/>
    <property type="evidence" value="ECO:0007669"/>
    <property type="project" value="UniProtKB-ARBA"/>
</dbReference>
<dbReference type="AlphaFoldDB" id="A0AAJ1N2H0"/>
<evidence type="ECO:0000313" key="3">
    <source>
        <dbReference type="Proteomes" id="UP001222434"/>
    </source>
</evidence>
<reference evidence="2" key="2">
    <citation type="journal article" date="2022" name="J. Evol. Biol.">
        <title>Pre- and post-association barriers to host switching in sympatric mutualists.</title>
        <authorList>
            <person name="Dinges Z.M."/>
            <person name="Phillips R.K."/>
            <person name="Lively C.M."/>
            <person name="Bashey F."/>
        </authorList>
    </citation>
    <scope>NUCLEOTIDE SEQUENCE</scope>
    <source>
        <strain evidence="2">MC_266_E_2016</strain>
    </source>
</reference>
<dbReference type="InterPro" id="IPR013321">
    <property type="entry name" value="Arc_rbn_hlx_hlx"/>
</dbReference>
<dbReference type="Pfam" id="PF03869">
    <property type="entry name" value="Arc"/>
    <property type="match status" value="1"/>
</dbReference>
<accession>A0AAJ1N2H0</accession>
<sequence>MKDALYTERATEKYNLRLPKRVKDHVELKAKEEGVSLNSAIIQRLVWSINNEKRMHGQ</sequence>
<name>A0AAJ1N2H0_XENBV</name>
<dbReference type="GO" id="GO:0006355">
    <property type="term" value="P:regulation of DNA-templated transcription"/>
    <property type="evidence" value="ECO:0007669"/>
    <property type="project" value="InterPro"/>
</dbReference>
<comment type="caution">
    <text evidence="2">The sequence shown here is derived from an EMBL/GenBank/DDBJ whole genome shotgun (WGS) entry which is preliminary data.</text>
</comment>
<feature type="domain" description="Arc-like DNA binding" evidence="1">
    <location>
        <begin position="9"/>
        <end position="55"/>
    </location>
</feature>
<protein>
    <submittedName>
        <fullName evidence="2">Arc family DNA-binding protein</fullName>
    </submittedName>
</protein>
<dbReference type="InterPro" id="IPR010985">
    <property type="entry name" value="Ribbon_hlx_hlx"/>
</dbReference>